<dbReference type="EMBL" id="JOJR01001273">
    <property type="protein sequence ID" value="RCN31552.1"/>
    <property type="molecule type" value="Genomic_DNA"/>
</dbReference>
<dbReference type="Proteomes" id="UP000252519">
    <property type="component" value="Unassembled WGS sequence"/>
</dbReference>
<evidence type="ECO:0000313" key="2">
    <source>
        <dbReference type="Proteomes" id="UP000252519"/>
    </source>
</evidence>
<name>A0A368FHL7_ANCCA</name>
<sequence>MGRATELKSNNVTILTISVSDADSINLRPLSSSSEYNWNLSVTDATAYHSLAKSIVSCLLQIGSICQ</sequence>
<comment type="caution">
    <text evidence="1">The sequence shown here is derived from an EMBL/GenBank/DDBJ whole genome shotgun (WGS) entry which is preliminary data.</text>
</comment>
<reference evidence="1 2" key="1">
    <citation type="submission" date="2014-10" db="EMBL/GenBank/DDBJ databases">
        <title>Draft genome of the hookworm Ancylostoma caninum.</title>
        <authorList>
            <person name="Mitreva M."/>
        </authorList>
    </citation>
    <scope>NUCLEOTIDE SEQUENCE [LARGE SCALE GENOMIC DNA]</scope>
    <source>
        <strain evidence="1 2">Baltimore</strain>
    </source>
</reference>
<evidence type="ECO:0000313" key="1">
    <source>
        <dbReference type="EMBL" id="RCN31552.1"/>
    </source>
</evidence>
<dbReference type="AlphaFoldDB" id="A0A368FHL7"/>
<accession>A0A368FHL7</accession>
<gene>
    <name evidence="1" type="ORF">ANCCAN_22664</name>
</gene>
<organism evidence="1 2">
    <name type="scientific">Ancylostoma caninum</name>
    <name type="common">Dog hookworm</name>
    <dbReference type="NCBI Taxonomy" id="29170"/>
    <lineage>
        <taxon>Eukaryota</taxon>
        <taxon>Metazoa</taxon>
        <taxon>Ecdysozoa</taxon>
        <taxon>Nematoda</taxon>
        <taxon>Chromadorea</taxon>
        <taxon>Rhabditida</taxon>
        <taxon>Rhabditina</taxon>
        <taxon>Rhabditomorpha</taxon>
        <taxon>Strongyloidea</taxon>
        <taxon>Ancylostomatidae</taxon>
        <taxon>Ancylostomatinae</taxon>
        <taxon>Ancylostoma</taxon>
    </lineage>
</organism>
<protein>
    <submittedName>
        <fullName evidence="1">Uncharacterized protein</fullName>
    </submittedName>
</protein>
<proteinExistence type="predicted"/>
<keyword evidence="2" id="KW-1185">Reference proteome</keyword>